<dbReference type="EMBL" id="CP087977">
    <property type="protein sequence ID" value="UUZ45864.1"/>
    <property type="molecule type" value="Genomic_DNA"/>
</dbReference>
<proteinExistence type="predicted"/>
<gene>
    <name evidence="1" type="ORF">LP422_08210</name>
</gene>
<organism evidence="1 2">
    <name type="scientific">Janibacter limosus</name>
    <dbReference type="NCBI Taxonomy" id="53458"/>
    <lineage>
        <taxon>Bacteria</taxon>
        <taxon>Bacillati</taxon>
        <taxon>Actinomycetota</taxon>
        <taxon>Actinomycetes</taxon>
        <taxon>Micrococcales</taxon>
        <taxon>Intrasporangiaceae</taxon>
        <taxon>Janibacter</taxon>
    </lineage>
</organism>
<evidence type="ECO:0000313" key="1">
    <source>
        <dbReference type="EMBL" id="UUZ45864.1"/>
    </source>
</evidence>
<accession>A0AC61U744</accession>
<sequence length="70" mass="7805">MTLFIQQLINGPALGGIYCPAAIGLTPGLRRAGFPQPCPWRALHGRRLRDLHAARRRGPALCRGHRVRLR</sequence>
<reference evidence="1" key="1">
    <citation type="submission" date="2021-11" db="EMBL/GenBank/DDBJ databases">
        <title>Study of the species diversity of bacterial strains isolated from a unique natural object - Shulgan-Tash cave (Bashkiria).</title>
        <authorList>
            <person name="Sazanova A.L."/>
            <person name="Chirak E.R."/>
            <person name="Safronova V.I."/>
        </authorList>
    </citation>
    <scope>NUCLEOTIDE SEQUENCE</scope>
    <source>
        <strain evidence="1">P1</strain>
    </source>
</reference>
<name>A0AC61U744_9MICO</name>
<evidence type="ECO:0000313" key="2">
    <source>
        <dbReference type="Proteomes" id="UP001059663"/>
    </source>
</evidence>
<dbReference type="Proteomes" id="UP001059663">
    <property type="component" value="Chromosome"/>
</dbReference>
<protein>
    <submittedName>
        <fullName evidence="1">Uncharacterized protein</fullName>
    </submittedName>
</protein>